<sequence>MTTARTTIKPAGTARAGLGATRRHDRWWIAPSVQGTLFTVLAIYLFWSGIVWTPLLGTAYEVDGYLSPLFSPLIAPGWLPSFISPGALILWIPLGFRATCYYYRKAYYRFYFADPPGCAVGEPTIHHRYRMETAFPFVLQNFHRYFLYLAFVPLTFLWLDAIGALFPASGARIGLGNVIFFVNVNLLTGFSLSCNSLRHLAGGRLDCFSCTRR</sequence>
<protein>
    <recommendedName>
        <fullName evidence="4">Succinate dehydrogenase</fullName>
    </recommendedName>
</protein>
<dbReference type="Proteomes" id="UP000319836">
    <property type="component" value="Unassembled WGS sequence"/>
</dbReference>
<keyword evidence="1" id="KW-0812">Transmembrane</keyword>
<keyword evidence="1" id="KW-1133">Transmembrane helix</keyword>
<proteinExistence type="predicted"/>
<reference evidence="2 3" key="1">
    <citation type="journal article" date="2019" name="Nat. Microbiol.">
        <title>Mediterranean grassland soil C-N compound turnover is dependent on rainfall and depth, and is mediated by genomically divergent microorganisms.</title>
        <authorList>
            <person name="Diamond S."/>
            <person name="Andeer P.F."/>
            <person name="Li Z."/>
            <person name="Crits-Christoph A."/>
            <person name="Burstein D."/>
            <person name="Anantharaman K."/>
            <person name="Lane K.R."/>
            <person name="Thomas B.C."/>
            <person name="Pan C."/>
            <person name="Northen T.R."/>
            <person name="Banfield J.F."/>
        </authorList>
    </citation>
    <scope>NUCLEOTIDE SEQUENCE [LARGE SCALE GENOMIC DNA]</scope>
    <source>
        <strain evidence="2">WS_10</strain>
    </source>
</reference>
<comment type="caution">
    <text evidence="2">The sequence shown here is derived from an EMBL/GenBank/DDBJ whole genome shotgun (WGS) entry which is preliminary data.</text>
</comment>
<feature type="transmembrane region" description="Helical" evidence="1">
    <location>
        <begin position="145"/>
        <end position="167"/>
    </location>
</feature>
<feature type="non-terminal residue" evidence="2">
    <location>
        <position position="213"/>
    </location>
</feature>
<dbReference type="AlphaFoldDB" id="A0A538TWK3"/>
<organism evidence="2 3">
    <name type="scientific">Eiseniibacteriota bacterium</name>
    <dbReference type="NCBI Taxonomy" id="2212470"/>
    <lineage>
        <taxon>Bacteria</taxon>
        <taxon>Candidatus Eiseniibacteriota</taxon>
    </lineage>
</organism>
<gene>
    <name evidence="2" type="ORF">E6K80_14685</name>
</gene>
<accession>A0A538TWK3</accession>
<evidence type="ECO:0000313" key="2">
    <source>
        <dbReference type="EMBL" id="TMQ68003.1"/>
    </source>
</evidence>
<dbReference type="EMBL" id="VBPA01000421">
    <property type="protein sequence ID" value="TMQ68003.1"/>
    <property type="molecule type" value="Genomic_DNA"/>
</dbReference>
<evidence type="ECO:0000256" key="1">
    <source>
        <dbReference type="SAM" id="Phobius"/>
    </source>
</evidence>
<feature type="transmembrane region" description="Helical" evidence="1">
    <location>
        <begin position="82"/>
        <end position="103"/>
    </location>
</feature>
<evidence type="ECO:0008006" key="4">
    <source>
        <dbReference type="Google" id="ProtNLM"/>
    </source>
</evidence>
<feature type="transmembrane region" description="Helical" evidence="1">
    <location>
        <begin position="173"/>
        <end position="194"/>
    </location>
</feature>
<name>A0A538TWK3_UNCEI</name>
<evidence type="ECO:0000313" key="3">
    <source>
        <dbReference type="Proteomes" id="UP000319836"/>
    </source>
</evidence>
<keyword evidence="1" id="KW-0472">Membrane</keyword>